<dbReference type="InterPro" id="IPR013785">
    <property type="entry name" value="Aldolase_TIM"/>
</dbReference>
<dbReference type="Gene3D" id="2.40.100.10">
    <property type="entry name" value="Cyclophilin-like"/>
    <property type="match status" value="1"/>
</dbReference>
<dbReference type="Pfam" id="PF05913">
    <property type="entry name" value="MupG_C"/>
    <property type="match status" value="1"/>
</dbReference>
<dbReference type="InterPro" id="IPR008589">
    <property type="entry name" value="MupG"/>
</dbReference>
<evidence type="ECO:0000313" key="4">
    <source>
        <dbReference type="Proteomes" id="UP001529275"/>
    </source>
</evidence>
<dbReference type="InterPro" id="IPR017853">
    <property type="entry name" value="GH"/>
</dbReference>
<dbReference type="InterPro" id="IPR043894">
    <property type="entry name" value="MupG_C"/>
</dbReference>
<feature type="domain" description="6-phospho-N-acetylmuramidase N-terminal" evidence="2">
    <location>
        <begin position="2"/>
        <end position="229"/>
    </location>
</feature>
<evidence type="ECO:0000259" key="1">
    <source>
        <dbReference type="Pfam" id="PF05913"/>
    </source>
</evidence>
<protein>
    <submittedName>
        <fullName evidence="3">MupG family TIM beta-alpha barrel fold protein</fullName>
    </submittedName>
</protein>
<dbReference type="EMBL" id="JAUDCK010000010">
    <property type="protein sequence ID" value="MDM8195522.1"/>
    <property type="molecule type" value="Genomic_DNA"/>
</dbReference>
<keyword evidence="4" id="KW-1185">Reference proteome</keyword>
<reference evidence="4" key="1">
    <citation type="submission" date="2023-06" db="EMBL/GenBank/DDBJ databases">
        <title>Identification and characterization of horizontal gene transfer across gut microbiota members of farm animals based on homology search.</title>
        <authorList>
            <person name="Zeman M."/>
            <person name="Kubasova T."/>
            <person name="Jahodarova E."/>
            <person name="Nykrynova M."/>
            <person name="Rychlik I."/>
        </authorList>
    </citation>
    <scope>NUCLEOTIDE SEQUENCE [LARGE SCALE GENOMIC DNA]</scope>
    <source>
        <strain evidence="4">ET341</strain>
    </source>
</reference>
<dbReference type="RefSeq" id="WP_289527452.1">
    <property type="nucleotide sequence ID" value="NZ_JAUDCK010000010.1"/>
</dbReference>
<feature type="domain" description="6-phospho-N-acetylmuramidase C-terminal" evidence="1">
    <location>
        <begin position="244"/>
        <end position="341"/>
    </location>
</feature>
<organism evidence="3 4">
    <name type="scientific">Massilimicrobiota timonensis</name>
    <dbReference type="NCBI Taxonomy" id="1776392"/>
    <lineage>
        <taxon>Bacteria</taxon>
        <taxon>Bacillati</taxon>
        <taxon>Bacillota</taxon>
        <taxon>Erysipelotrichia</taxon>
        <taxon>Erysipelotrichales</taxon>
        <taxon>Erysipelotrichaceae</taxon>
        <taxon>Massilimicrobiota</taxon>
    </lineage>
</organism>
<dbReference type="PANTHER" id="PTHR38435">
    <property type="match status" value="1"/>
</dbReference>
<proteinExistence type="predicted"/>
<dbReference type="InterPro" id="IPR029000">
    <property type="entry name" value="Cyclophilin-like_dom_sf"/>
</dbReference>
<accession>A0ABT7UJ86</accession>
<evidence type="ECO:0000313" key="3">
    <source>
        <dbReference type="EMBL" id="MDM8195522.1"/>
    </source>
</evidence>
<dbReference type="SUPFAM" id="SSF50891">
    <property type="entry name" value="Cyclophilin-like"/>
    <property type="match status" value="1"/>
</dbReference>
<name>A0ABT7UJ86_9FIRM</name>
<dbReference type="Pfam" id="PF19200">
    <property type="entry name" value="MupG_N"/>
    <property type="match status" value="1"/>
</dbReference>
<gene>
    <name evidence="3" type="ORF">QUV98_04205</name>
</gene>
<dbReference type="PANTHER" id="PTHR38435:SF2">
    <property type="entry name" value="DUF871 DOMAIN-CONTAINING PROTEIN"/>
    <property type="match status" value="1"/>
</dbReference>
<evidence type="ECO:0000259" key="2">
    <source>
        <dbReference type="Pfam" id="PF19200"/>
    </source>
</evidence>
<comment type="caution">
    <text evidence="3">The sequence shown here is derived from an EMBL/GenBank/DDBJ whole genome shotgun (WGS) entry which is preliminary data.</text>
</comment>
<sequence length="344" mass="40006">MLGISVYFQDLNLKYLEEAKKCGAKYVFTSLHIPEEDYSDLDQKLPLFLEKCHSLGLQVVPDVSPVTFEKLNIPHQDYKQLKRMGFKALRLDYGFDDYDVIKELQKDFYLMLNASVVNDQYLKGAQEAGVDFDKLALTHNFYPHSETGLSLEYFQKKNKTFQKYHLTVQAFVCGDVLKRFPLYEGLPTVEKHRTMNPYVAAVELIHDCGIKDILIGDSEASISTLKNIQAYMDKNIMHIPCHLEKEYEYLYDQEIQVRKDLAEKIVRLTLPRTPDIPIFHNTIRQRGYIVMENKLAGRYSGEVHIIKESLPFEARTNVIGFIHPEYIDIIDYIDAQTTIVFERI</sequence>
<dbReference type="InterPro" id="IPR043797">
    <property type="entry name" value="MupG_N"/>
</dbReference>
<dbReference type="SUPFAM" id="SSF51445">
    <property type="entry name" value="(Trans)glycosidases"/>
    <property type="match status" value="1"/>
</dbReference>
<dbReference type="Proteomes" id="UP001529275">
    <property type="component" value="Unassembled WGS sequence"/>
</dbReference>
<dbReference type="Gene3D" id="3.20.20.70">
    <property type="entry name" value="Aldolase class I"/>
    <property type="match status" value="1"/>
</dbReference>